<comment type="similarity">
    <text evidence="1 4">Belongs to the bacterial flagellin family.</text>
</comment>
<dbReference type="InterPro" id="IPR001492">
    <property type="entry name" value="Flagellin"/>
</dbReference>
<reference evidence="7 8" key="1">
    <citation type="submission" date="2021-06" db="EMBL/GenBank/DDBJ databases">
        <authorList>
            <person name="Sun Q."/>
            <person name="Li D."/>
        </authorList>
    </citation>
    <scope>NUCLEOTIDE SEQUENCE [LARGE SCALE GENOMIC DNA]</scope>
    <source>
        <strain evidence="7 8">MSJ-11</strain>
    </source>
</reference>
<comment type="caution">
    <text evidence="7">The sequence shown here is derived from an EMBL/GenBank/DDBJ whole genome shotgun (WGS) entry which is preliminary data.</text>
</comment>
<sequence length="268" mass="29680">MLINNIYTFSSSNKINSFRKNKENVLEKISSGRRINRAADDAAGLSISESFKAQVRGLSQAQRNIQDGISMLQVADGALDNITSHLHRMKELAVQGANGILTESDRESLNSEFKQLKESIDSIAENTEFNSIKLLNEDKTLTIQVKDQPYTTMGIRLYSLSTDSLIIDDDNLITSESSGNSIQGLKDALTKINEIRVNIGSYSNNLQHALSNTSNTNENITASLSRIKDIDMAGSVMNMVKNDILSKYSEMLYSNVKGNVESIKNLIY</sequence>
<name>A0ABS6EE41_9CLOT</name>
<dbReference type="Pfam" id="PF00700">
    <property type="entry name" value="Flagellin_C"/>
    <property type="match status" value="1"/>
</dbReference>
<dbReference type="InterPro" id="IPR001029">
    <property type="entry name" value="Flagellin_N"/>
</dbReference>
<keyword evidence="7" id="KW-0969">Cilium</keyword>
<dbReference type="InterPro" id="IPR046358">
    <property type="entry name" value="Flagellin_C"/>
</dbReference>
<accession>A0ABS6EE41</accession>
<organism evidence="7 8">
    <name type="scientific">Clostridium mobile</name>
    <dbReference type="NCBI Taxonomy" id="2841512"/>
    <lineage>
        <taxon>Bacteria</taxon>
        <taxon>Bacillati</taxon>
        <taxon>Bacillota</taxon>
        <taxon>Clostridia</taxon>
        <taxon>Eubacteriales</taxon>
        <taxon>Clostridiaceae</taxon>
        <taxon>Clostridium</taxon>
    </lineage>
</organism>
<evidence type="ECO:0000256" key="4">
    <source>
        <dbReference type="RuleBase" id="RU362073"/>
    </source>
</evidence>
<dbReference type="EMBL" id="JAHLQF010000001">
    <property type="protein sequence ID" value="MBU5483052.1"/>
    <property type="molecule type" value="Genomic_DNA"/>
</dbReference>
<protein>
    <recommendedName>
        <fullName evidence="2 4">Flagellin</fullName>
    </recommendedName>
</protein>
<gene>
    <name evidence="7" type="ORF">KQI86_01860</name>
</gene>
<keyword evidence="4" id="KW-0964">Secreted</keyword>
<dbReference type="RefSeq" id="WP_216437457.1">
    <property type="nucleotide sequence ID" value="NZ_JAHLQF010000001.1"/>
</dbReference>
<dbReference type="Pfam" id="PF00669">
    <property type="entry name" value="Flagellin_N"/>
    <property type="match status" value="1"/>
</dbReference>
<comment type="function">
    <text evidence="4">Flagellin is the subunit protein which polymerizes to form the filaments of bacterial flagella.</text>
</comment>
<keyword evidence="8" id="KW-1185">Reference proteome</keyword>
<evidence type="ECO:0000256" key="3">
    <source>
        <dbReference type="ARBA" id="ARBA00023143"/>
    </source>
</evidence>
<evidence type="ECO:0000256" key="2">
    <source>
        <dbReference type="ARBA" id="ARBA00020110"/>
    </source>
</evidence>
<keyword evidence="7" id="KW-0282">Flagellum</keyword>
<evidence type="ECO:0000256" key="1">
    <source>
        <dbReference type="ARBA" id="ARBA00005709"/>
    </source>
</evidence>
<dbReference type="Proteomes" id="UP000726170">
    <property type="component" value="Unassembled WGS sequence"/>
</dbReference>
<evidence type="ECO:0000259" key="6">
    <source>
        <dbReference type="Pfam" id="PF00700"/>
    </source>
</evidence>
<proteinExistence type="inferred from homology"/>
<evidence type="ECO:0000313" key="7">
    <source>
        <dbReference type="EMBL" id="MBU5483052.1"/>
    </source>
</evidence>
<evidence type="ECO:0000259" key="5">
    <source>
        <dbReference type="Pfam" id="PF00669"/>
    </source>
</evidence>
<dbReference type="PANTHER" id="PTHR42792:SF2">
    <property type="entry name" value="FLAGELLIN"/>
    <property type="match status" value="1"/>
</dbReference>
<feature type="domain" description="Flagellin N-terminal" evidence="5">
    <location>
        <begin position="5"/>
        <end position="139"/>
    </location>
</feature>
<keyword evidence="7" id="KW-0966">Cell projection</keyword>
<comment type="subcellular location">
    <subcellularLocation>
        <location evidence="4">Secreted</location>
    </subcellularLocation>
    <subcellularLocation>
        <location evidence="4">Bacterial flagellum</location>
    </subcellularLocation>
</comment>
<evidence type="ECO:0000313" key="8">
    <source>
        <dbReference type="Proteomes" id="UP000726170"/>
    </source>
</evidence>
<keyword evidence="3 4" id="KW-0975">Bacterial flagellum</keyword>
<feature type="domain" description="Flagellin C-terminal" evidence="6">
    <location>
        <begin position="183"/>
        <end position="256"/>
    </location>
</feature>
<dbReference type="PANTHER" id="PTHR42792">
    <property type="entry name" value="FLAGELLIN"/>
    <property type="match status" value="1"/>
</dbReference>